<sequence length="242" mass="25387">MSVDPLALDDKVVQALRAVSTATLTTVLLKHGLRNVWLRGTRPLAAGQPRLVGRAFTLRFVPAREDLATPASWASPISTRAAIEAMPAGCIAVVGAMGVTDAGIFGDILCARMRKRGVAGLVTDGVVRDVAGVLGTGLPVWCQGTAAPPSVAGLTFVGWQEPIDCGGGAVFPNDIIVVDQDGAVLIPAALLDDVIAASVEQERLEEWIMGEVERGTPLPGLYPPNDENKARYRAWAEKDGGD</sequence>
<feature type="binding site" evidence="1">
    <location>
        <begin position="106"/>
        <end position="109"/>
    </location>
    <ligand>
        <name>substrate</name>
    </ligand>
</feature>
<accession>H1SG44</accession>
<evidence type="ECO:0000256" key="1">
    <source>
        <dbReference type="PIRSR" id="PIRSR605493-1"/>
    </source>
</evidence>
<dbReference type="Pfam" id="PF03737">
    <property type="entry name" value="RraA-like"/>
    <property type="match status" value="1"/>
</dbReference>
<organism evidence="2 3">
    <name type="scientific">Cupriavidus basilensis OR16</name>
    <dbReference type="NCBI Taxonomy" id="1127483"/>
    <lineage>
        <taxon>Bacteria</taxon>
        <taxon>Pseudomonadati</taxon>
        <taxon>Pseudomonadota</taxon>
        <taxon>Betaproteobacteria</taxon>
        <taxon>Burkholderiales</taxon>
        <taxon>Burkholderiaceae</taxon>
        <taxon>Cupriavidus</taxon>
    </lineage>
</organism>
<reference evidence="2 3" key="1">
    <citation type="journal article" date="2012" name="J. Bacteriol.">
        <title>De Novo Genome Project of Cupriavidus basilensis OR16.</title>
        <authorList>
            <person name="Cserhati M."/>
            <person name="Kriszt B."/>
            <person name="Szoboszlay S."/>
            <person name="Toth A."/>
            <person name="Szabo I."/>
            <person name="Tancsics A."/>
            <person name="Nagy I."/>
            <person name="Horvath B."/>
            <person name="Nagy I."/>
            <person name="Kukolya J."/>
        </authorList>
    </citation>
    <scope>NUCLEOTIDE SEQUENCE [LARGE SCALE GENOMIC DNA]</scope>
    <source>
        <strain evidence="2 3">OR16</strain>
    </source>
</reference>
<name>H1SG44_9BURK</name>
<feature type="binding site" evidence="1">
    <location>
        <position position="129"/>
    </location>
    <ligand>
        <name>Mg(2+)</name>
        <dbReference type="ChEBI" id="CHEBI:18420"/>
    </ligand>
</feature>
<dbReference type="RefSeq" id="WP_006163319.1">
    <property type="nucleotide sequence ID" value="NZ_AHJE01000121.1"/>
</dbReference>
<feature type="binding site" evidence="1">
    <location>
        <position position="128"/>
    </location>
    <ligand>
        <name>substrate</name>
    </ligand>
</feature>
<protein>
    <recommendedName>
        <fullName evidence="4">Dimethylmenaquinone methyltransferase</fullName>
    </recommendedName>
</protein>
<comment type="cofactor">
    <cofactor evidence="1">
        <name>Mg(2+)</name>
        <dbReference type="ChEBI" id="CHEBI:18420"/>
    </cofactor>
</comment>
<dbReference type="Gene3D" id="3.50.30.40">
    <property type="entry name" value="Ribonuclease E inhibitor RraA/RraA-like"/>
    <property type="match status" value="1"/>
</dbReference>
<dbReference type="CDD" id="cd16841">
    <property type="entry name" value="RraA_family"/>
    <property type="match status" value="1"/>
</dbReference>
<dbReference type="NCBIfam" id="NF006093">
    <property type="entry name" value="PRK08245.1"/>
    <property type="match status" value="1"/>
</dbReference>
<dbReference type="PANTHER" id="PTHR33254">
    <property type="entry name" value="4-HYDROXY-4-METHYL-2-OXOGLUTARATE ALDOLASE 3-RELATED"/>
    <property type="match status" value="1"/>
</dbReference>
<dbReference type="InterPro" id="IPR036704">
    <property type="entry name" value="RraA/RraA-like_sf"/>
</dbReference>
<dbReference type="PANTHER" id="PTHR33254:SF16">
    <property type="entry name" value="BLR3842 PROTEIN"/>
    <property type="match status" value="1"/>
</dbReference>
<dbReference type="EMBL" id="AHJE01000121">
    <property type="protein sequence ID" value="EHP38530.1"/>
    <property type="molecule type" value="Genomic_DNA"/>
</dbReference>
<proteinExistence type="predicted"/>
<comment type="caution">
    <text evidence="2">The sequence shown here is derived from an EMBL/GenBank/DDBJ whole genome shotgun (WGS) entry which is preliminary data.</text>
</comment>
<dbReference type="Proteomes" id="UP000005808">
    <property type="component" value="Unassembled WGS sequence"/>
</dbReference>
<evidence type="ECO:0000313" key="3">
    <source>
        <dbReference type="Proteomes" id="UP000005808"/>
    </source>
</evidence>
<evidence type="ECO:0008006" key="4">
    <source>
        <dbReference type="Google" id="ProtNLM"/>
    </source>
</evidence>
<keyword evidence="1" id="KW-0460">Magnesium</keyword>
<gene>
    <name evidence="2" type="ORF">OR16_36735</name>
</gene>
<evidence type="ECO:0000313" key="2">
    <source>
        <dbReference type="EMBL" id="EHP38530.1"/>
    </source>
</evidence>
<dbReference type="GO" id="GO:0046872">
    <property type="term" value="F:metal ion binding"/>
    <property type="evidence" value="ECO:0007669"/>
    <property type="project" value="UniProtKB-KW"/>
</dbReference>
<dbReference type="OrthoDB" id="9805307at2"/>
<dbReference type="PATRIC" id="fig|1127483.3.peg.7325"/>
<dbReference type="SUPFAM" id="SSF89562">
    <property type="entry name" value="RraA-like"/>
    <property type="match status" value="1"/>
</dbReference>
<dbReference type="AlphaFoldDB" id="H1SG44"/>
<dbReference type="InterPro" id="IPR005493">
    <property type="entry name" value="RraA/RraA-like"/>
</dbReference>
<keyword evidence="1" id="KW-0479">Metal-binding</keyword>